<evidence type="ECO:0000256" key="1">
    <source>
        <dbReference type="ARBA" id="ARBA00006432"/>
    </source>
</evidence>
<accession>A0AAN8XNR7</accession>
<reference evidence="9 10" key="1">
    <citation type="submission" date="2023-11" db="EMBL/GenBank/DDBJ databases">
        <title>Halocaridina rubra genome assembly.</title>
        <authorList>
            <person name="Smith C."/>
        </authorList>
    </citation>
    <scope>NUCLEOTIDE SEQUENCE [LARGE SCALE GENOMIC DNA]</scope>
    <source>
        <strain evidence="9">EP-1</strain>
        <tissue evidence="9">Whole</tissue>
    </source>
</reference>
<dbReference type="InterPro" id="IPR042099">
    <property type="entry name" value="ANL_N_sf"/>
</dbReference>
<dbReference type="FunFam" id="3.30.300.30:FF:000005">
    <property type="entry name" value="Acyl-coenzyme A synthetase ACSM5, mitochondrial"/>
    <property type="match status" value="1"/>
</dbReference>
<evidence type="ECO:0000256" key="6">
    <source>
        <dbReference type="ARBA" id="ARBA00048477"/>
    </source>
</evidence>
<dbReference type="Gene3D" id="3.30.300.30">
    <property type="match status" value="1"/>
</dbReference>
<dbReference type="SUPFAM" id="SSF56801">
    <property type="entry name" value="Acetyl-CoA synthetase-like"/>
    <property type="match status" value="1"/>
</dbReference>
<dbReference type="InterPro" id="IPR000873">
    <property type="entry name" value="AMP-dep_synth/lig_dom"/>
</dbReference>
<feature type="domain" description="AMP-dependent synthetase/ligase" evidence="7">
    <location>
        <begin position="68"/>
        <end position="435"/>
    </location>
</feature>
<dbReference type="Proteomes" id="UP001381693">
    <property type="component" value="Unassembled WGS sequence"/>
</dbReference>
<keyword evidence="4" id="KW-0067">ATP-binding</keyword>
<dbReference type="PANTHER" id="PTHR43605:SF10">
    <property type="entry name" value="ACYL-COA SYNTHETASE MEDIUM CHAIN FAMILY MEMBER 3"/>
    <property type="match status" value="1"/>
</dbReference>
<dbReference type="GO" id="GO:0005524">
    <property type="term" value="F:ATP binding"/>
    <property type="evidence" value="ECO:0007669"/>
    <property type="project" value="UniProtKB-KW"/>
</dbReference>
<keyword evidence="2 9" id="KW-0436">Ligase</keyword>
<dbReference type="PANTHER" id="PTHR43605">
    <property type="entry name" value="ACYL-COENZYME A SYNTHETASE"/>
    <property type="match status" value="1"/>
</dbReference>
<protein>
    <recommendedName>
        <fullName evidence="5">medium-chain acyl-CoA ligase</fullName>
        <ecNumber evidence="5">6.2.1.2</ecNumber>
    </recommendedName>
</protein>
<sequence>MTPWLISPLRGEALFIRSLTTWGLHSSVHRRWYTSGEKLTAYHALRTELGPILKTPEYFNLAKDVVGKWAKKKPDSIALHFTNGANQSFATYQKLFQEATALATALSNPTPPKCALVLLPKVFEWWVVNVAGSWCGTVISPATTLLTANDVSHRLSECGADCIICDSETAIRMDAVTKDIPLRIVLSTKPGLERSDWVSYEHLLQSVKDKRIRPCAKTKGEDICQLLFTSGTSGKPKMVPHTQASYGIGHIATCKYWLDISENDVMWNISDTGWAKSAWSNLYTPILSGATAFVHQMPRFNAHEALRSLCEYPVSILCAPPTAYRAMVQCELGHYKFHSLRHCVSGGEPLNPEVMQKWFQHTGLRIYEGYGQSETTLLCAVGKGVEIRPGSMGMPAPGYNLKVVDENFEEVGPNIEGYIAVSLKEGHPVGLFKGYVASEKRTSEVFVGNYYVSGDKGYYDKDGYFWFVGRSDDVINSSGYRIGPFEIESALLEHPAVIESAVVSSPDKLRGEVVKAFVVLTDEYKNKNQDLLIKELQDHVKLTTAPYKYPRKIDFVDGLPKNISGKIKRFVLRKQEWENS</sequence>
<keyword evidence="10" id="KW-1185">Reference proteome</keyword>
<evidence type="ECO:0000259" key="7">
    <source>
        <dbReference type="Pfam" id="PF00501"/>
    </source>
</evidence>
<dbReference type="InterPro" id="IPR045851">
    <property type="entry name" value="AMP-bd_C_sf"/>
</dbReference>
<dbReference type="InterPro" id="IPR025110">
    <property type="entry name" value="AMP-bd_C"/>
</dbReference>
<gene>
    <name evidence="9" type="primary">ACSM3</name>
    <name evidence="9" type="ORF">SK128_013058</name>
</gene>
<evidence type="ECO:0000259" key="8">
    <source>
        <dbReference type="Pfam" id="PF13193"/>
    </source>
</evidence>
<dbReference type="GO" id="GO:0005759">
    <property type="term" value="C:mitochondrial matrix"/>
    <property type="evidence" value="ECO:0007669"/>
    <property type="project" value="TreeGrafter"/>
</dbReference>
<dbReference type="Pfam" id="PF00501">
    <property type="entry name" value="AMP-binding"/>
    <property type="match status" value="1"/>
</dbReference>
<dbReference type="PROSITE" id="PS00455">
    <property type="entry name" value="AMP_BINDING"/>
    <property type="match status" value="1"/>
</dbReference>
<keyword evidence="3" id="KW-0547">Nucleotide-binding</keyword>
<evidence type="ECO:0000313" key="9">
    <source>
        <dbReference type="EMBL" id="KAK7084933.1"/>
    </source>
</evidence>
<evidence type="ECO:0000256" key="4">
    <source>
        <dbReference type="ARBA" id="ARBA00022840"/>
    </source>
</evidence>
<comment type="catalytic activity">
    <reaction evidence="6">
        <text>a medium-chain fatty acid + ATP + CoA = a medium-chain fatty acyl-CoA + AMP + diphosphate</text>
        <dbReference type="Rhea" id="RHEA:48340"/>
        <dbReference type="ChEBI" id="CHEBI:30616"/>
        <dbReference type="ChEBI" id="CHEBI:33019"/>
        <dbReference type="ChEBI" id="CHEBI:57287"/>
        <dbReference type="ChEBI" id="CHEBI:59558"/>
        <dbReference type="ChEBI" id="CHEBI:90546"/>
        <dbReference type="ChEBI" id="CHEBI:456215"/>
        <dbReference type="EC" id="6.2.1.2"/>
    </reaction>
    <physiologicalReaction direction="left-to-right" evidence="6">
        <dbReference type="Rhea" id="RHEA:48341"/>
    </physiologicalReaction>
</comment>
<evidence type="ECO:0000256" key="3">
    <source>
        <dbReference type="ARBA" id="ARBA00022741"/>
    </source>
</evidence>
<feature type="domain" description="AMP-binding enzyme C-terminal" evidence="8">
    <location>
        <begin position="486"/>
        <end position="566"/>
    </location>
</feature>
<evidence type="ECO:0000256" key="5">
    <source>
        <dbReference type="ARBA" id="ARBA00039009"/>
    </source>
</evidence>
<comment type="caution">
    <text evidence="9">The sequence shown here is derived from an EMBL/GenBank/DDBJ whole genome shotgun (WGS) entry which is preliminary data.</text>
</comment>
<name>A0AAN8XNR7_HALRR</name>
<dbReference type="EC" id="6.2.1.2" evidence="5"/>
<dbReference type="GO" id="GO:0006637">
    <property type="term" value="P:acyl-CoA metabolic process"/>
    <property type="evidence" value="ECO:0007669"/>
    <property type="project" value="TreeGrafter"/>
</dbReference>
<comment type="similarity">
    <text evidence="1">Belongs to the ATP-dependent AMP-binding enzyme family.</text>
</comment>
<dbReference type="GO" id="GO:0006633">
    <property type="term" value="P:fatty acid biosynthetic process"/>
    <property type="evidence" value="ECO:0007669"/>
    <property type="project" value="TreeGrafter"/>
</dbReference>
<dbReference type="InterPro" id="IPR051087">
    <property type="entry name" value="Mitochondrial_ACSM"/>
</dbReference>
<dbReference type="GO" id="GO:0004321">
    <property type="term" value="F:fatty-acyl-CoA synthase activity"/>
    <property type="evidence" value="ECO:0007669"/>
    <property type="project" value="TreeGrafter"/>
</dbReference>
<dbReference type="EMBL" id="JAXCGZ010001942">
    <property type="protein sequence ID" value="KAK7084933.1"/>
    <property type="molecule type" value="Genomic_DNA"/>
</dbReference>
<proteinExistence type="inferred from homology"/>
<evidence type="ECO:0000256" key="2">
    <source>
        <dbReference type="ARBA" id="ARBA00022598"/>
    </source>
</evidence>
<dbReference type="Pfam" id="PF13193">
    <property type="entry name" value="AMP-binding_C"/>
    <property type="match status" value="1"/>
</dbReference>
<organism evidence="9 10">
    <name type="scientific">Halocaridina rubra</name>
    <name type="common">Hawaiian red shrimp</name>
    <dbReference type="NCBI Taxonomy" id="373956"/>
    <lineage>
        <taxon>Eukaryota</taxon>
        <taxon>Metazoa</taxon>
        <taxon>Ecdysozoa</taxon>
        <taxon>Arthropoda</taxon>
        <taxon>Crustacea</taxon>
        <taxon>Multicrustacea</taxon>
        <taxon>Malacostraca</taxon>
        <taxon>Eumalacostraca</taxon>
        <taxon>Eucarida</taxon>
        <taxon>Decapoda</taxon>
        <taxon>Pleocyemata</taxon>
        <taxon>Caridea</taxon>
        <taxon>Atyoidea</taxon>
        <taxon>Atyidae</taxon>
        <taxon>Halocaridina</taxon>
    </lineage>
</organism>
<dbReference type="AlphaFoldDB" id="A0AAN8XNR7"/>
<dbReference type="InterPro" id="IPR020845">
    <property type="entry name" value="AMP-binding_CS"/>
</dbReference>
<dbReference type="GO" id="GO:0031956">
    <property type="term" value="F:medium-chain fatty acid-CoA ligase activity"/>
    <property type="evidence" value="ECO:0007669"/>
    <property type="project" value="UniProtKB-EC"/>
</dbReference>
<dbReference type="Gene3D" id="3.40.50.12780">
    <property type="entry name" value="N-terminal domain of ligase-like"/>
    <property type="match status" value="1"/>
</dbReference>
<evidence type="ECO:0000313" key="10">
    <source>
        <dbReference type="Proteomes" id="UP001381693"/>
    </source>
</evidence>